<dbReference type="STRING" id="1629334.Cva_00274"/>
<accession>A0A0K8MBQ1</accession>
<keyword evidence="3" id="KW-1185">Reference proteome</keyword>
<proteinExistence type="predicted"/>
<dbReference type="Proteomes" id="UP000036771">
    <property type="component" value="Unassembled WGS sequence"/>
</dbReference>
<dbReference type="InterPro" id="IPR038488">
    <property type="entry name" value="Integrase_DNA-bd_sf"/>
</dbReference>
<gene>
    <name evidence="2" type="ORF">Cva_00274</name>
</gene>
<dbReference type="Gene3D" id="3.30.160.390">
    <property type="entry name" value="Integrase, DNA-binding domain"/>
    <property type="match status" value="1"/>
</dbReference>
<evidence type="ECO:0000313" key="2">
    <source>
        <dbReference type="EMBL" id="GAO97638.1"/>
    </source>
</evidence>
<dbReference type="AlphaFoldDB" id="A0A0K8MBQ1"/>
<sequence length="84" mass="9554">MNRLKITNTMIEKAQPNGRAYALADAVVPGLLVIINPSGVKTFCLRLQSFRKKLGVYPYDKIEVARQKGIECHSEHLQEIRMKN</sequence>
<feature type="domain" description="Integrase DNA-binding" evidence="1">
    <location>
        <begin position="7"/>
        <end position="73"/>
    </location>
</feature>
<evidence type="ECO:0000259" key="1">
    <source>
        <dbReference type="Pfam" id="PF13356"/>
    </source>
</evidence>
<dbReference type="OrthoDB" id="7388552at2"/>
<dbReference type="Pfam" id="PF13356">
    <property type="entry name" value="Arm-DNA-bind_3"/>
    <property type="match status" value="1"/>
</dbReference>
<evidence type="ECO:0000313" key="3">
    <source>
        <dbReference type="Proteomes" id="UP000036771"/>
    </source>
</evidence>
<dbReference type="EMBL" id="BBVC01000013">
    <property type="protein sequence ID" value="GAO97638.1"/>
    <property type="molecule type" value="Genomic_DNA"/>
</dbReference>
<reference evidence="2 3" key="1">
    <citation type="submission" date="2015-03" db="EMBL/GenBank/DDBJ databases">
        <title>Caedibacter varicaedens, whole genome shotgun sequence.</title>
        <authorList>
            <person name="Suzuki H."/>
            <person name="Dapper A.L."/>
            <person name="Gibson A.K."/>
            <person name="Jackson C."/>
            <person name="Lee H."/>
            <person name="Pejaver V.R."/>
            <person name="Doak T."/>
            <person name="Lynch M."/>
        </authorList>
    </citation>
    <scope>NUCLEOTIDE SEQUENCE [LARGE SCALE GENOMIC DNA]</scope>
</reference>
<comment type="caution">
    <text evidence="2">The sequence shown here is derived from an EMBL/GenBank/DDBJ whole genome shotgun (WGS) entry which is preliminary data.</text>
</comment>
<protein>
    <recommendedName>
        <fullName evidence="1">Integrase DNA-binding domain-containing protein</fullName>
    </recommendedName>
</protein>
<dbReference type="InterPro" id="IPR025166">
    <property type="entry name" value="Integrase_DNA_bind_dom"/>
</dbReference>
<name>A0A0K8MBQ1_9PROT</name>
<organism evidence="2 3">
    <name type="scientific">Caedimonas varicaedens</name>
    <dbReference type="NCBI Taxonomy" id="1629334"/>
    <lineage>
        <taxon>Bacteria</taxon>
        <taxon>Pseudomonadati</taxon>
        <taxon>Pseudomonadota</taxon>
        <taxon>Alphaproteobacteria</taxon>
        <taxon>Holosporales</taxon>
        <taxon>Caedimonadaceae</taxon>
        <taxon>Caedimonas</taxon>
    </lineage>
</organism>